<evidence type="ECO:0000259" key="1">
    <source>
        <dbReference type="Pfam" id="PF16134"/>
    </source>
</evidence>
<name>H2Z7K0_CIOSA</name>
<dbReference type="InParanoid" id="H2Z7K0"/>
<proteinExistence type="predicted"/>
<dbReference type="GeneTree" id="ENSGT00710000106792"/>
<dbReference type="STRING" id="51511.ENSCSAVP00000013562"/>
<dbReference type="Pfam" id="PF16134">
    <property type="entry name" value="THOC2_N"/>
    <property type="match status" value="1"/>
</dbReference>
<evidence type="ECO:0000313" key="2">
    <source>
        <dbReference type="Ensembl" id="ENSCSAVP00000013562.1"/>
    </source>
</evidence>
<dbReference type="Proteomes" id="UP000007875">
    <property type="component" value="Unassembled WGS sequence"/>
</dbReference>
<dbReference type="InterPro" id="IPR032302">
    <property type="entry name" value="THOC2_N"/>
</dbReference>
<organism evidence="2 3">
    <name type="scientific">Ciona savignyi</name>
    <name type="common">Pacific transparent sea squirt</name>
    <dbReference type="NCBI Taxonomy" id="51511"/>
    <lineage>
        <taxon>Eukaryota</taxon>
        <taxon>Metazoa</taxon>
        <taxon>Chordata</taxon>
        <taxon>Tunicata</taxon>
        <taxon>Ascidiacea</taxon>
        <taxon>Phlebobranchia</taxon>
        <taxon>Cionidae</taxon>
        <taxon>Ciona</taxon>
    </lineage>
</organism>
<keyword evidence="3" id="KW-1185">Reference proteome</keyword>
<protein>
    <recommendedName>
        <fullName evidence="1">THO complex subunit 2 N-terminal domain-containing protein</fullName>
    </recommendedName>
</protein>
<sequence length="149" mass="16992">MALGNPQIVKLDVCKSWDKTGKNEMIALCQKSMNKTSKQLPRSDTPDVKRILYECIHHILLGKLKQEHLSSMISELKTSHDFICSIVVDVLSMIDIELVAMDEKKSREKFLSLVHALKDEVGVSLLKERLDVETLESLKLINSTRLFQQ</sequence>
<reference evidence="2" key="2">
    <citation type="submission" date="2025-08" db="UniProtKB">
        <authorList>
            <consortium name="Ensembl"/>
        </authorList>
    </citation>
    <scope>IDENTIFICATION</scope>
</reference>
<accession>H2Z7K0</accession>
<reference evidence="3" key="1">
    <citation type="submission" date="2003-08" db="EMBL/GenBank/DDBJ databases">
        <authorList>
            <person name="Birren B."/>
            <person name="Nusbaum C."/>
            <person name="Abebe A."/>
            <person name="Abouelleil A."/>
            <person name="Adekoya E."/>
            <person name="Ait-zahra M."/>
            <person name="Allen N."/>
            <person name="Allen T."/>
            <person name="An P."/>
            <person name="Anderson M."/>
            <person name="Anderson S."/>
            <person name="Arachchi H."/>
            <person name="Armbruster J."/>
            <person name="Bachantsang P."/>
            <person name="Baldwin J."/>
            <person name="Barry A."/>
            <person name="Bayul T."/>
            <person name="Blitshsteyn B."/>
            <person name="Bloom T."/>
            <person name="Blye J."/>
            <person name="Boguslavskiy L."/>
            <person name="Borowsky M."/>
            <person name="Boukhgalter B."/>
            <person name="Brunache A."/>
            <person name="Butler J."/>
            <person name="Calixte N."/>
            <person name="Calvo S."/>
            <person name="Camarata J."/>
            <person name="Campo K."/>
            <person name="Chang J."/>
            <person name="Cheshatsang Y."/>
            <person name="Citroen M."/>
            <person name="Collymore A."/>
            <person name="Considine T."/>
            <person name="Cook A."/>
            <person name="Cooke P."/>
            <person name="Corum B."/>
            <person name="Cuomo C."/>
            <person name="David R."/>
            <person name="Dawoe T."/>
            <person name="Degray S."/>
            <person name="Dodge S."/>
            <person name="Dooley K."/>
            <person name="Dorje P."/>
            <person name="Dorjee K."/>
            <person name="Dorris L."/>
            <person name="Duffey N."/>
            <person name="Dupes A."/>
            <person name="Elkins T."/>
            <person name="Engels R."/>
            <person name="Erickson J."/>
            <person name="Farina A."/>
            <person name="Faro S."/>
            <person name="Ferreira P."/>
            <person name="Fischer H."/>
            <person name="Fitzgerald M."/>
            <person name="Foley K."/>
            <person name="Gage D."/>
            <person name="Galagan J."/>
            <person name="Gearin G."/>
            <person name="Gnerre S."/>
            <person name="Gnirke A."/>
            <person name="Goyette A."/>
            <person name="Graham J."/>
            <person name="Grandbois E."/>
            <person name="Gyaltsen K."/>
            <person name="Hafez N."/>
            <person name="Hagopian D."/>
            <person name="Hagos B."/>
            <person name="Hall J."/>
            <person name="Hatcher B."/>
            <person name="Heller A."/>
            <person name="Higgins H."/>
            <person name="Honan T."/>
            <person name="Horn A."/>
            <person name="Houde N."/>
            <person name="Hughes L."/>
            <person name="Hulme W."/>
            <person name="Husby E."/>
            <person name="Iliev I."/>
            <person name="Jaffe D."/>
            <person name="Jones C."/>
            <person name="Kamal M."/>
            <person name="Kamat A."/>
            <person name="Kamvysselis M."/>
            <person name="Karlsson E."/>
            <person name="Kells C."/>
            <person name="Kieu A."/>
            <person name="Kisner P."/>
            <person name="Kodira C."/>
            <person name="Kulbokas E."/>
            <person name="Labutti K."/>
            <person name="Lama D."/>
            <person name="Landers T."/>
            <person name="Leger J."/>
            <person name="Levine S."/>
            <person name="Lewis D."/>
            <person name="Lewis T."/>
            <person name="Lindblad-toh K."/>
            <person name="Liu X."/>
            <person name="Lokyitsang T."/>
            <person name="Lokyitsang Y."/>
            <person name="Lucien O."/>
            <person name="Lui A."/>
            <person name="Ma L.J."/>
            <person name="Mabbitt R."/>
            <person name="Macdonald J."/>
            <person name="Maclean C."/>
            <person name="Major J."/>
            <person name="Manning J."/>
            <person name="Marabella R."/>
            <person name="Maru K."/>
            <person name="Matthews C."/>
            <person name="Mauceli E."/>
            <person name="Mccarthy M."/>
            <person name="Mcdonough S."/>
            <person name="Mcghee T."/>
            <person name="Meldrim J."/>
            <person name="Meneus L."/>
            <person name="Mesirov J."/>
            <person name="Mihalev A."/>
            <person name="Mihova T."/>
            <person name="Mikkelsen T."/>
            <person name="Mlenga V."/>
            <person name="Moru K."/>
            <person name="Mozes J."/>
            <person name="Mulrain L."/>
            <person name="Munson G."/>
            <person name="Naylor J."/>
            <person name="Newes C."/>
            <person name="Nguyen C."/>
            <person name="Nguyen N."/>
            <person name="Nguyen T."/>
            <person name="Nicol R."/>
            <person name="Nielsen C."/>
            <person name="Nizzari M."/>
            <person name="Norbu C."/>
            <person name="Norbu N."/>
            <person name="O'donnell P."/>
            <person name="Okoawo O."/>
            <person name="O'leary S."/>
            <person name="Omotosho B."/>
            <person name="O'neill K."/>
            <person name="Osman S."/>
            <person name="Parker S."/>
            <person name="Perrin D."/>
            <person name="Phunkhang P."/>
            <person name="Piqani B."/>
            <person name="Purcell S."/>
            <person name="Rachupka T."/>
            <person name="Ramasamy U."/>
            <person name="Rameau R."/>
            <person name="Ray V."/>
            <person name="Raymond C."/>
            <person name="Retta R."/>
            <person name="Richardson S."/>
            <person name="Rise C."/>
            <person name="Rodriguez J."/>
            <person name="Rogers J."/>
            <person name="Rogov P."/>
            <person name="Rutman M."/>
            <person name="Schupbach R."/>
            <person name="Seaman C."/>
            <person name="Settipalli S."/>
            <person name="Sharpe T."/>
            <person name="Sheridan J."/>
            <person name="Sherpa N."/>
            <person name="Shi J."/>
            <person name="Smirnov S."/>
            <person name="Smith C."/>
            <person name="Sougnez C."/>
            <person name="Spencer B."/>
            <person name="Stalker J."/>
            <person name="Stange-thomann N."/>
            <person name="Stavropoulos S."/>
            <person name="Stetson K."/>
            <person name="Stone C."/>
            <person name="Stone S."/>
            <person name="Stubbs M."/>
            <person name="Talamas J."/>
            <person name="Tchuinga P."/>
            <person name="Tenzing P."/>
            <person name="Tesfaye S."/>
            <person name="Theodore J."/>
            <person name="Thoulutsang Y."/>
            <person name="Topham K."/>
            <person name="Towey S."/>
            <person name="Tsamla T."/>
            <person name="Tsomo N."/>
            <person name="Vallee D."/>
            <person name="Vassiliev H."/>
            <person name="Venkataraman V."/>
            <person name="Vinson J."/>
            <person name="Vo A."/>
            <person name="Wade C."/>
            <person name="Wang S."/>
            <person name="Wangchuk T."/>
            <person name="Wangdi T."/>
            <person name="Whittaker C."/>
            <person name="Wilkinson J."/>
            <person name="Wu Y."/>
            <person name="Wyman D."/>
            <person name="Yadav S."/>
            <person name="Yang S."/>
            <person name="Yang X."/>
            <person name="Yeager S."/>
            <person name="Yee E."/>
            <person name="Young G."/>
            <person name="Zainoun J."/>
            <person name="Zembeck L."/>
            <person name="Zimmer A."/>
            <person name="Zody M."/>
            <person name="Lander E."/>
        </authorList>
    </citation>
    <scope>NUCLEOTIDE SEQUENCE [LARGE SCALE GENOMIC DNA]</scope>
</reference>
<dbReference type="Ensembl" id="ENSCSAVT00000013718.1">
    <property type="protein sequence ID" value="ENSCSAVP00000013562.1"/>
    <property type="gene ID" value="ENSCSAVG00000007943.1"/>
</dbReference>
<evidence type="ECO:0000313" key="3">
    <source>
        <dbReference type="Proteomes" id="UP000007875"/>
    </source>
</evidence>
<dbReference type="AlphaFoldDB" id="H2Z7K0"/>
<feature type="domain" description="THO complex subunit 2 N-terminal" evidence="1">
    <location>
        <begin position="12"/>
        <end position="147"/>
    </location>
</feature>
<dbReference type="HOGENOM" id="CLU_147073_0_0_1"/>
<reference evidence="2" key="3">
    <citation type="submission" date="2025-09" db="UniProtKB">
        <authorList>
            <consortium name="Ensembl"/>
        </authorList>
    </citation>
    <scope>IDENTIFICATION</scope>
</reference>
<dbReference type="eggNOG" id="ENOG502SYWI">
    <property type="taxonomic scope" value="Eukaryota"/>
</dbReference>